<keyword evidence="1" id="KW-0479">Metal-binding</keyword>
<proteinExistence type="predicted"/>
<evidence type="ECO:0000256" key="6">
    <source>
        <dbReference type="SAM" id="MobiDB-lite"/>
    </source>
</evidence>
<feature type="region of interest" description="Disordered" evidence="6">
    <location>
        <begin position="650"/>
        <end position="674"/>
    </location>
</feature>
<keyword evidence="4" id="KW-0862">Zinc</keyword>
<dbReference type="InterPro" id="IPR036410">
    <property type="entry name" value="HSP_DnaJ_Cys-rich_dom_sf"/>
</dbReference>
<dbReference type="AlphaFoldDB" id="A0A7T8JU58"/>
<sequence length="674" mass="75861">MSRSFGFLATEGPFLRAFYKKYSSFDPEDLFRRVFGEFSAITDFSPFGLGSHAFEVTVSIPFIDAVKGVTKSVDIVQATKTFPRGPPRLTKRTIDLSIPPGIQDGQTLRVSIGGAKEVFVVVRVEASSDFRRSNNYDVHSNASISIGQAILGGVLRVKGLYEDLNVRIPPCTNSDSTLRLEERGIRKLNSSGGYGTHFVHLNIQVPENLSKEQKELIYRFAALDKSNNLPGSVNGLEEFLSRSSTSEESISEEKEEKSFPKESEEKEGFFSNIKKKLFAHSKEEDFLPDYYYVLGVSRSSSNKEIKKAYFDLARKYHPDNNQTWEGRHMFLLIAEAYEILSDELKRQKYDEYGTRSTVMGGTTSKGPQRASTDESYDSEELYEKIYRCRPGSKNFEDEMHYNPSLESSRLDSTYEFKVDLSFEEAALGTCFPIDLRFKGICYYCNGSKSAPGLPEIFVPFRIGHTVTRKACSYCNGSGVYIRFKCTQCYGTGVYVWVVKHDVSIPPGSESGQVLKIPVNELVLEHSVYKVRNFYVYLTVRPSPIFTRDDLDVRSTLLGGKTKVQGLHHPEEEIDVLIPNGGIRRTDGRHGSHVVELVLNVTPVSEPQEDILKEFSAISGWNGGTINGIESQTSHKYELCVIDPQDITNEHDFSKRDANGEKKSDEADEWTKGLI</sequence>
<dbReference type="GO" id="GO:0051082">
    <property type="term" value="F:unfolded protein binding"/>
    <property type="evidence" value="ECO:0007669"/>
    <property type="project" value="InterPro"/>
</dbReference>
<dbReference type="PANTHER" id="PTHR44145">
    <property type="entry name" value="DNAJ HOMOLOG SUBFAMILY A MEMBER 3, MITOCHONDRIAL"/>
    <property type="match status" value="1"/>
</dbReference>
<dbReference type="InterPro" id="IPR002939">
    <property type="entry name" value="DnaJ_C"/>
</dbReference>
<dbReference type="GO" id="GO:0006457">
    <property type="term" value="P:protein folding"/>
    <property type="evidence" value="ECO:0007669"/>
    <property type="project" value="InterPro"/>
</dbReference>
<evidence type="ECO:0000256" key="5">
    <source>
        <dbReference type="ARBA" id="ARBA00023186"/>
    </source>
</evidence>
<dbReference type="Pfam" id="PF00226">
    <property type="entry name" value="DnaJ"/>
    <property type="match status" value="1"/>
</dbReference>
<dbReference type="GO" id="GO:0043066">
    <property type="term" value="P:negative regulation of apoptotic process"/>
    <property type="evidence" value="ECO:0007669"/>
    <property type="project" value="TreeGrafter"/>
</dbReference>
<evidence type="ECO:0000256" key="4">
    <source>
        <dbReference type="ARBA" id="ARBA00022833"/>
    </source>
</evidence>
<evidence type="ECO:0000256" key="2">
    <source>
        <dbReference type="ARBA" id="ARBA00022737"/>
    </source>
</evidence>
<dbReference type="SUPFAM" id="SSF46565">
    <property type="entry name" value="Chaperone J-domain"/>
    <property type="match status" value="1"/>
</dbReference>
<protein>
    <submittedName>
        <fullName evidence="8">AAEL011055-PA</fullName>
    </submittedName>
</protein>
<dbReference type="PANTHER" id="PTHR44145:SF3">
    <property type="entry name" value="DNAJ HOMOLOG SUBFAMILY A MEMBER 3, MITOCHONDRIAL"/>
    <property type="match status" value="1"/>
</dbReference>
<dbReference type="InterPro" id="IPR008971">
    <property type="entry name" value="HSP40/DnaJ_pept-bd"/>
</dbReference>
<keyword evidence="5" id="KW-0143">Chaperone</keyword>
<keyword evidence="3" id="KW-0863">Zinc-finger</keyword>
<dbReference type="SUPFAM" id="SSF57938">
    <property type="entry name" value="DnaJ/Hsp40 cysteine-rich domain"/>
    <property type="match status" value="1"/>
</dbReference>
<evidence type="ECO:0000259" key="7">
    <source>
        <dbReference type="PROSITE" id="PS50076"/>
    </source>
</evidence>
<dbReference type="InterPro" id="IPR001623">
    <property type="entry name" value="DnaJ_domain"/>
</dbReference>
<dbReference type="SUPFAM" id="SSF49493">
    <property type="entry name" value="HSP40/DnaJ peptide-binding domain"/>
    <property type="match status" value="3"/>
</dbReference>
<reference evidence="9" key="1">
    <citation type="submission" date="2021-01" db="EMBL/GenBank/DDBJ databases">
        <title>Caligus Genome Assembly.</title>
        <authorList>
            <person name="Gallardo-Escarate C."/>
        </authorList>
    </citation>
    <scope>NUCLEOTIDE SEQUENCE [LARGE SCALE GENOMIC DNA]</scope>
</reference>
<evidence type="ECO:0000313" key="8">
    <source>
        <dbReference type="EMBL" id="QQP35168.1"/>
    </source>
</evidence>
<dbReference type="FunFam" id="2.60.260.20:FF:000005">
    <property type="entry name" value="Chaperone protein dnaJ 1, mitochondrial"/>
    <property type="match status" value="1"/>
</dbReference>
<accession>A0A7T8JU58</accession>
<feature type="compositionally biased region" description="Basic and acidic residues" evidence="6">
    <location>
        <begin position="251"/>
        <end position="263"/>
    </location>
</feature>
<feature type="compositionally biased region" description="Polar residues" evidence="6">
    <location>
        <begin position="355"/>
        <end position="370"/>
    </location>
</feature>
<dbReference type="OrthoDB" id="10256793at2759"/>
<dbReference type="Gene3D" id="1.10.287.110">
    <property type="entry name" value="DnaJ domain"/>
    <property type="match status" value="1"/>
</dbReference>
<organism evidence="8 9">
    <name type="scientific">Caligus rogercresseyi</name>
    <name type="common">Sea louse</name>
    <dbReference type="NCBI Taxonomy" id="217165"/>
    <lineage>
        <taxon>Eukaryota</taxon>
        <taxon>Metazoa</taxon>
        <taxon>Ecdysozoa</taxon>
        <taxon>Arthropoda</taxon>
        <taxon>Crustacea</taxon>
        <taxon>Multicrustacea</taxon>
        <taxon>Hexanauplia</taxon>
        <taxon>Copepoda</taxon>
        <taxon>Siphonostomatoida</taxon>
        <taxon>Caligidae</taxon>
        <taxon>Caligus</taxon>
    </lineage>
</organism>
<dbReference type="EMBL" id="CP045907">
    <property type="protein sequence ID" value="QQP35168.1"/>
    <property type="molecule type" value="Genomic_DNA"/>
</dbReference>
<feature type="domain" description="J" evidence="7">
    <location>
        <begin position="289"/>
        <end position="353"/>
    </location>
</feature>
<gene>
    <name evidence="8" type="ORF">FKW44_023319</name>
</gene>
<dbReference type="GO" id="GO:0008270">
    <property type="term" value="F:zinc ion binding"/>
    <property type="evidence" value="ECO:0007669"/>
    <property type="project" value="UniProtKB-KW"/>
</dbReference>
<feature type="non-terminal residue" evidence="8">
    <location>
        <position position="1"/>
    </location>
</feature>
<dbReference type="GO" id="GO:0007005">
    <property type="term" value="P:mitochondrion organization"/>
    <property type="evidence" value="ECO:0007669"/>
    <property type="project" value="TreeGrafter"/>
</dbReference>
<dbReference type="PRINTS" id="PR00625">
    <property type="entry name" value="JDOMAIN"/>
</dbReference>
<dbReference type="CDD" id="cd10747">
    <property type="entry name" value="DnaJ_C"/>
    <property type="match status" value="1"/>
</dbReference>
<feature type="region of interest" description="Disordered" evidence="6">
    <location>
        <begin position="355"/>
        <end position="377"/>
    </location>
</feature>
<dbReference type="InterPro" id="IPR036869">
    <property type="entry name" value="J_dom_sf"/>
</dbReference>
<dbReference type="SMART" id="SM00271">
    <property type="entry name" value="DnaJ"/>
    <property type="match status" value="1"/>
</dbReference>
<keyword evidence="9" id="KW-1185">Reference proteome</keyword>
<keyword evidence="2" id="KW-0677">Repeat</keyword>
<dbReference type="Pfam" id="PF01556">
    <property type="entry name" value="DnaJ_C"/>
    <property type="match status" value="1"/>
</dbReference>
<dbReference type="CDD" id="cd06257">
    <property type="entry name" value="DnaJ"/>
    <property type="match status" value="1"/>
</dbReference>
<evidence type="ECO:0000256" key="1">
    <source>
        <dbReference type="ARBA" id="ARBA00022723"/>
    </source>
</evidence>
<evidence type="ECO:0000256" key="3">
    <source>
        <dbReference type="ARBA" id="ARBA00022771"/>
    </source>
</evidence>
<evidence type="ECO:0000313" key="9">
    <source>
        <dbReference type="Proteomes" id="UP000595437"/>
    </source>
</evidence>
<dbReference type="Proteomes" id="UP000595437">
    <property type="component" value="Chromosome 18"/>
</dbReference>
<dbReference type="Gene3D" id="2.60.260.20">
    <property type="entry name" value="Urease metallochaperone UreE, N-terminal domain"/>
    <property type="match status" value="3"/>
</dbReference>
<feature type="region of interest" description="Disordered" evidence="6">
    <location>
        <begin position="244"/>
        <end position="263"/>
    </location>
</feature>
<dbReference type="PROSITE" id="PS50076">
    <property type="entry name" value="DNAJ_2"/>
    <property type="match status" value="1"/>
</dbReference>
<dbReference type="GO" id="GO:0005739">
    <property type="term" value="C:mitochondrion"/>
    <property type="evidence" value="ECO:0007669"/>
    <property type="project" value="TreeGrafter"/>
</dbReference>
<dbReference type="InterPro" id="IPR051938">
    <property type="entry name" value="Apopto_cytoskel_mod"/>
</dbReference>
<dbReference type="Gene3D" id="2.10.230.10">
    <property type="entry name" value="Heat shock protein DnaJ, cysteine-rich domain"/>
    <property type="match status" value="1"/>
</dbReference>
<name>A0A7T8JU58_CALRO</name>